<organism evidence="1 2">
    <name type="scientific">Populus alba x Populus x berolinensis</name>
    <dbReference type="NCBI Taxonomy" id="444605"/>
    <lineage>
        <taxon>Eukaryota</taxon>
        <taxon>Viridiplantae</taxon>
        <taxon>Streptophyta</taxon>
        <taxon>Embryophyta</taxon>
        <taxon>Tracheophyta</taxon>
        <taxon>Spermatophyta</taxon>
        <taxon>Magnoliopsida</taxon>
        <taxon>eudicotyledons</taxon>
        <taxon>Gunneridae</taxon>
        <taxon>Pentapetalae</taxon>
        <taxon>rosids</taxon>
        <taxon>fabids</taxon>
        <taxon>Malpighiales</taxon>
        <taxon>Salicaceae</taxon>
        <taxon>Saliceae</taxon>
        <taxon>Populus</taxon>
    </lineage>
</organism>
<evidence type="ECO:0000313" key="2">
    <source>
        <dbReference type="Proteomes" id="UP001164929"/>
    </source>
</evidence>
<sequence>MSLKEKSLVLRVPKQNGKNITISLTTNVLRKKLDLKSLMLDGKCWHLL</sequence>
<comment type="caution">
    <text evidence="1">The sequence shown here is derived from an EMBL/GenBank/DDBJ whole genome shotgun (WGS) entry which is preliminary data.</text>
</comment>
<protein>
    <submittedName>
        <fullName evidence="1">Uncharacterized protein</fullName>
    </submittedName>
</protein>
<dbReference type="EMBL" id="JAQIZT010000002">
    <property type="protein sequence ID" value="KAJ7008608.1"/>
    <property type="molecule type" value="Genomic_DNA"/>
</dbReference>
<name>A0AAD6RGH7_9ROSI</name>
<gene>
    <name evidence="1" type="ORF">NC653_007315</name>
</gene>
<dbReference type="AlphaFoldDB" id="A0AAD6RGH7"/>
<proteinExistence type="predicted"/>
<dbReference type="Proteomes" id="UP001164929">
    <property type="component" value="Chromosome 2"/>
</dbReference>
<keyword evidence="2" id="KW-1185">Reference proteome</keyword>
<accession>A0AAD6RGH7</accession>
<reference evidence="1" key="1">
    <citation type="journal article" date="2023" name="Mol. Ecol. Resour.">
        <title>Chromosome-level genome assembly of a triploid poplar Populus alba 'Berolinensis'.</title>
        <authorList>
            <person name="Chen S."/>
            <person name="Yu Y."/>
            <person name="Wang X."/>
            <person name="Wang S."/>
            <person name="Zhang T."/>
            <person name="Zhou Y."/>
            <person name="He R."/>
            <person name="Meng N."/>
            <person name="Wang Y."/>
            <person name="Liu W."/>
            <person name="Liu Z."/>
            <person name="Liu J."/>
            <person name="Guo Q."/>
            <person name="Huang H."/>
            <person name="Sederoff R.R."/>
            <person name="Wang G."/>
            <person name="Qu G."/>
            <person name="Chen S."/>
        </authorList>
    </citation>
    <scope>NUCLEOTIDE SEQUENCE</scope>
    <source>
        <strain evidence="1">SC-2020</strain>
    </source>
</reference>
<evidence type="ECO:0000313" key="1">
    <source>
        <dbReference type="EMBL" id="KAJ7008608.1"/>
    </source>
</evidence>